<evidence type="ECO:0008006" key="4">
    <source>
        <dbReference type="Google" id="ProtNLM"/>
    </source>
</evidence>
<evidence type="ECO:0000256" key="1">
    <source>
        <dbReference type="SAM" id="SignalP"/>
    </source>
</evidence>
<accession>A0A8J7LTN7</accession>
<reference evidence="2" key="1">
    <citation type="submission" date="2020-12" db="EMBL/GenBank/DDBJ databases">
        <title>Snuella sp. nov., isolated from sediment in Incheon.</title>
        <authorList>
            <person name="Kim W."/>
        </authorList>
    </citation>
    <scope>NUCLEOTIDE SEQUENCE</scope>
    <source>
        <strain evidence="2">CAU 1569</strain>
    </source>
</reference>
<dbReference type="RefSeq" id="WP_199116183.1">
    <property type="nucleotide sequence ID" value="NZ_JAELVQ010000022.1"/>
</dbReference>
<proteinExistence type="predicted"/>
<dbReference type="AlphaFoldDB" id="A0A8J7LTN7"/>
<dbReference type="Proteomes" id="UP000610931">
    <property type="component" value="Unassembled WGS sequence"/>
</dbReference>
<gene>
    <name evidence="2" type="ORF">JF259_14185</name>
</gene>
<keyword evidence="1" id="KW-0732">Signal</keyword>
<protein>
    <recommendedName>
        <fullName evidence="4">Outer membrane protein beta-barrel domain-containing protein</fullName>
    </recommendedName>
</protein>
<keyword evidence="3" id="KW-1185">Reference proteome</keyword>
<comment type="caution">
    <text evidence="2">The sequence shown here is derived from an EMBL/GenBank/DDBJ whole genome shotgun (WGS) entry which is preliminary data.</text>
</comment>
<name>A0A8J7LTN7_9FLAO</name>
<feature type="signal peptide" evidence="1">
    <location>
        <begin position="1"/>
        <end position="21"/>
    </location>
</feature>
<evidence type="ECO:0000313" key="3">
    <source>
        <dbReference type="Proteomes" id="UP000610931"/>
    </source>
</evidence>
<organism evidence="2 3">
    <name type="scientific">Snuella sedimenti</name>
    <dbReference type="NCBI Taxonomy" id="2798802"/>
    <lineage>
        <taxon>Bacteria</taxon>
        <taxon>Pseudomonadati</taxon>
        <taxon>Bacteroidota</taxon>
        <taxon>Flavobacteriia</taxon>
        <taxon>Flavobacteriales</taxon>
        <taxon>Flavobacteriaceae</taxon>
        <taxon>Snuella</taxon>
    </lineage>
</organism>
<evidence type="ECO:0000313" key="2">
    <source>
        <dbReference type="EMBL" id="MBJ6369240.1"/>
    </source>
</evidence>
<feature type="chain" id="PRO_5035145508" description="Outer membrane protein beta-barrel domain-containing protein" evidence="1">
    <location>
        <begin position="22"/>
        <end position="218"/>
    </location>
</feature>
<dbReference type="EMBL" id="JAELVQ010000022">
    <property type="protein sequence ID" value="MBJ6369240.1"/>
    <property type="molecule type" value="Genomic_DNA"/>
</dbReference>
<sequence length="218" mass="24593">MKHITTKVTILLICFYGCLHAQEQNNNYIEFNDRKNTVHGVYLGIGLGYGTIKKADTYTIDFKIAYVANQQFEVGFEAVSFYSDQNTQGLSENDRDLVGIYGGLHLEPILFGKSKFNLSFPLLVGGGAIGLLRENFNNTYIDDTDWKAVFVVEPGISVLYNISRYIQLEAGIKHRFTSRVNFQPEHAVTRVNGFTTGIGLKVGVFNMGRNRYKQNKNL</sequence>